<dbReference type="AlphaFoldDB" id="A0A5B6VNU0"/>
<proteinExistence type="predicted"/>
<accession>A0A5B6VNU0</accession>
<dbReference type="EMBL" id="SMMG02000006">
    <property type="protein sequence ID" value="KAA3470733.1"/>
    <property type="molecule type" value="Genomic_DNA"/>
</dbReference>
<name>A0A5B6VNU0_9ROSI</name>
<dbReference type="Proteomes" id="UP000325315">
    <property type="component" value="Unassembled WGS sequence"/>
</dbReference>
<reference evidence="2" key="1">
    <citation type="journal article" date="2019" name="Plant Biotechnol. J.">
        <title>Genome sequencing of the Australian wild diploid species Gossypium australe highlights disease resistance and delayed gland morphogenesis.</title>
        <authorList>
            <person name="Cai Y."/>
            <person name="Cai X."/>
            <person name="Wang Q."/>
            <person name="Wang P."/>
            <person name="Zhang Y."/>
            <person name="Cai C."/>
            <person name="Xu Y."/>
            <person name="Wang K."/>
            <person name="Zhou Z."/>
            <person name="Wang C."/>
            <person name="Geng S."/>
            <person name="Li B."/>
            <person name="Dong Q."/>
            <person name="Hou Y."/>
            <person name="Wang H."/>
            <person name="Ai P."/>
            <person name="Liu Z."/>
            <person name="Yi F."/>
            <person name="Sun M."/>
            <person name="An G."/>
            <person name="Cheng J."/>
            <person name="Zhang Y."/>
            <person name="Shi Q."/>
            <person name="Xie Y."/>
            <person name="Shi X."/>
            <person name="Chang Y."/>
            <person name="Huang F."/>
            <person name="Chen Y."/>
            <person name="Hong S."/>
            <person name="Mi L."/>
            <person name="Sun Q."/>
            <person name="Zhang L."/>
            <person name="Zhou B."/>
            <person name="Peng R."/>
            <person name="Zhang X."/>
            <person name="Liu F."/>
        </authorList>
    </citation>
    <scope>NUCLEOTIDE SEQUENCE [LARGE SCALE GENOMIC DNA]</scope>
    <source>
        <strain evidence="2">cv. PA1801</strain>
    </source>
</reference>
<gene>
    <name evidence="1" type="ORF">EPI10_016418</name>
</gene>
<organism evidence="1 2">
    <name type="scientific">Gossypium australe</name>
    <dbReference type="NCBI Taxonomy" id="47621"/>
    <lineage>
        <taxon>Eukaryota</taxon>
        <taxon>Viridiplantae</taxon>
        <taxon>Streptophyta</taxon>
        <taxon>Embryophyta</taxon>
        <taxon>Tracheophyta</taxon>
        <taxon>Spermatophyta</taxon>
        <taxon>Magnoliopsida</taxon>
        <taxon>eudicotyledons</taxon>
        <taxon>Gunneridae</taxon>
        <taxon>Pentapetalae</taxon>
        <taxon>rosids</taxon>
        <taxon>malvids</taxon>
        <taxon>Malvales</taxon>
        <taxon>Malvaceae</taxon>
        <taxon>Malvoideae</taxon>
        <taxon>Gossypium</taxon>
    </lineage>
</organism>
<protein>
    <submittedName>
        <fullName evidence="1">Uncharacterized protein</fullName>
    </submittedName>
</protein>
<comment type="caution">
    <text evidence="1">The sequence shown here is derived from an EMBL/GenBank/DDBJ whole genome shotgun (WGS) entry which is preliminary data.</text>
</comment>
<evidence type="ECO:0000313" key="1">
    <source>
        <dbReference type="EMBL" id="KAA3470733.1"/>
    </source>
</evidence>
<evidence type="ECO:0000313" key="2">
    <source>
        <dbReference type="Proteomes" id="UP000325315"/>
    </source>
</evidence>
<keyword evidence="2" id="KW-1185">Reference proteome</keyword>
<sequence length="68" mass="7628">MDPNRAVTDDVESNTLASVHGIAQSESRLVLGLKSSELQLTTILREPSFCLRIRSEYLINYLAHQLNV</sequence>